<protein>
    <submittedName>
        <fullName evidence="1">Uncharacterized protein</fullName>
    </submittedName>
</protein>
<name>A0A0G2HW87_9PEZI</name>
<evidence type="ECO:0000313" key="2">
    <source>
        <dbReference type="Proteomes" id="UP000034680"/>
    </source>
</evidence>
<comment type="caution">
    <text evidence="1">The sequence shown here is derived from an EMBL/GenBank/DDBJ whole genome shotgun (WGS) entry which is preliminary data.</text>
</comment>
<reference evidence="1 2" key="1">
    <citation type="submission" date="2015-05" db="EMBL/GenBank/DDBJ databases">
        <title>Distinctive expansion of gene families associated with plant cell wall degradation and secondary metabolism in the genomes of grapevine trunk pathogens.</title>
        <authorList>
            <person name="Lawrence D.P."/>
            <person name="Travadon R."/>
            <person name="Rolshausen P.E."/>
            <person name="Baumgartner K."/>
        </authorList>
    </citation>
    <scope>NUCLEOTIDE SEQUENCE [LARGE SCALE GENOMIC DNA]</scope>
    <source>
        <strain evidence="1">DA912</strain>
    </source>
</reference>
<proteinExistence type="predicted"/>
<reference evidence="1 2" key="2">
    <citation type="submission" date="2015-05" db="EMBL/GenBank/DDBJ databases">
        <authorList>
            <person name="Morales-Cruz A."/>
            <person name="Amrine K.C."/>
            <person name="Cantu D."/>
        </authorList>
    </citation>
    <scope>NUCLEOTIDE SEQUENCE [LARGE SCALE GENOMIC DNA]</scope>
    <source>
        <strain evidence="1">DA912</strain>
    </source>
</reference>
<organism evidence="1 2">
    <name type="scientific">Diaporthe ampelina</name>
    <dbReference type="NCBI Taxonomy" id="1214573"/>
    <lineage>
        <taxon>Eukaryota</taxon>
        <taxon>Fungi</taxon>
        <taxon>Dikarya</taxon>
        <taxon>Ascomycota</taxon>
        <taxon>Pezizomycotina</taxon>
        <taxon>Sordariomycetes</taxon>
        <taxon>Sordariomycetidae</taxon>
        <taxon>Diaporthales</taxon>
        <taxon>Diaporthaceae</taxon>
        <taxon>Diaporthe</taxon>
    </lineage>
</organism>
<evidence type="ECO:0000313" key="1">
    <source>
        <dbReference type="EMBL" id="KKY39003.1"/>
    </source>
</evidence>
<sequence>MSYPPPPRFKDQDTVVDVEKGLMGTVNYSEWQEVVHSYTYEYECRYKTDKIQGPDTVWVKVNPTKKYAAEHVLEKFVNNGDSSEAAEAGEAGEAGQ</sequence>
<dbReference type="AlphaFoldDB" id="A0A0G2HW87"/>
<dbReference type="EMBL" id="LCUC01000040">
    <property type="protein sequence ID" value="KKY39003.1"/>
    <property type="molecule type" value="Genomic_DNA"/>
</dbReference>
<gene>
    <name evidence="1" type="ORF">UCDDA912_g00910</name>
</gene>
<keyword evidence="2" id="KW-1185">Reference proteome</keyword>
<accession>A0A0G2HW87</accession>
<dbReference type="Proteomes" id="UP000034680">
    <property type="component" value="Unassembled WGS sequence"/>
</dbReference>